<feature type="region of interest" description="Disordered" evidence="6">
    <location>
        <begin position="410"/>
        <end position="440"/>
    </location>
</feature>
<feature type="transmembrane region" description="Helical" evidence="7">
    <location>
        <begin position="120"/>
        <end position="144"/>
    </location>
</feature>
<evidence type="ECO:0000256" key="6">
    <source>
        <dbReference type="SAM" id="MobiDB-lite"/>
    </source>
</evidence>
<reference evidence="9 10" key="1">
    <citation type="submission" date="2020-08" db="EMBL/GenBank/DDBJ databases">
        <title>Sequencing the genomes of 1000 actinobacteria strains.</title>
        <authorList>
            <person name="Klenk H.-P."/>
        </authorList>
    </citation>
    <scope>NUCLEOTIDE SEQUENCE [LARGE SCALE GENOMIC DNA]</scope>
    <source>
        <strain evidence="9 10">DSM 45913</strain>
    </source>
</reference>
<dbReference type="Proteomes" id="UP000583800">
    <property type="component" value="Unassembled WGS sequence"/>
</dbReference>
<evidence type="ECO:0000256" key="4">
    <source>
        <dbReference type="ARBA" id="ARBA00022989"/>
    </source>
</evidence>
<feature type="transmembrane region" description="Helical" evidence="7">
    <location>
        <begin position="179"/>
        <end position="198"/>
    </location>
</feature>
<feature type="domain" description="Major facilitator superfamily (MFS) profile" evidence="8">
    <location>
        <begin position="27"/>
        <end position="409"/>
    </location>
</feature>
<dbReference type="EMBL" id="JACHJB010000002">
    <property type="protein sequence ID" value="MBB6347605.1"/>
    <property type="molecule type" value="Genomic_DNA"/>
</dbReference>
<keyword evidence="5 7" id="KW-0472">Membrane</keyword>
<organism evidence="9 10">
    <name type="scientific">Nonomuraea muscovyensis</name>
    <dbReference type="NCBI Taxonomy" id="1124761"/>
    <lineage>
        <taxon>Bacteria</taxon>
        <taxon>Bacillati</taxon>
        <taxon>Actinomycetota</taxon>
        <taxon>Actinomycetes</taxon>
        <taxon>Streptosporangiales</taxon>
        <taxon>Streptosporangiaceae</taxon>
        <taxon>Nonomuraea</taxon>
    </lineage>
</organism>
<dbReference type="InterPro" id="IPR020846">
    <property type="entry name" value="MFS_dom"/>
</dbReference>
<keyword evidence="10" id="KW-1185">Reference proteome</keyword>
<gene>
    <name evidence="9" type="ORF">FHU36_004150</name>
</gene>
<keyword evidence="3 7" id="KW-0812">Transmembrane</keyword>
<dbReference type="PANTHER" id="PTHR43124:SF10">
    <property type="entry name" value="PURINE EFFLUX PUMP PBUE"/>
    <property type="match status" value="1"/>
</dbReference>
<evidence type="ECO:0000256" key="7">
    <source>
        <dbReference type="SAM" id="Phobius"/>
    </source>
</evidence>
<evidence type="ECO:0000256" key="3">
    <source>
        <dbReference type="ARBA" id="ARBA00022692"/>
    </source>
</evidence>
<dbReference type="SUPFAM" id="SSF103473">
    <property type="entry name" value="MFS general substrate transporter"/>
    <property type="match status" value="1"/>
</dbReference>
<feature type="transmembrane region" description="Helical" evidence="7">
    <location>
        <begin position="219"/>
        <end position="245"/>
    </location>
</feature>
<name>A0A7X0C300_9ACTN</name>
<dbReference type="PROSITE" id="PS50850">
    <property type="entry name" value="MFS"/>
    <property type="match status" value="1"/>
</dbReference>
<dbReference type="GO" id="GO:0005886">
    <property type="term" value="C:plasma membrane"/>
    <property type="evidence" value="ECO:0007669"/>
    <property type="project" value="UniProtKB-SubCell"/>
</dbReference>
<dbReference type="Pfam" id="PF07690">
    <property type="entry name" value="MFS_1"/>
    <property type="match status" value="1"/>
</dbReference>
<evidence type="ECO:0000256" key="5">
    <source>
        <dbReference type="ARBA" id="ARBA00023136"/>
    </source>
</evidence>
<dbReference type="InterPro" id="IPR036259">
    <property type="entry name" value="MFS_trans_sf"/>
</dbReference>
<dbReference type="GO" id="GO:0022857">
    <property type="term" value="F:transmembrane transporter activity"/>
    <property type="evidence" value="ECO:0007669"/>
    <property type="project" value="InterPro"/>
</dbReference>
<proteinExistence type="predicted"/>
<evidence type="ECO:0000259" key="8">
    <source>
        <dbReference type="PROSITE" id="PS50850"/>
    </source>
</evidence>
<feature type="transmembrane region" description="Helical" evidence="7">
    <location>
        <begin position="257"/>
        <end position="275"/>
    </location>
</feature>
<evidence type="ECO:0000256" key="1">
    <source>
        <dbReference type="ARBA" id="ARBA00004651"/>
    </source>
</evidence>
<protein>
    <submittedName>
        <fullName evidence="9">Putative MFS family arabinose efflux permease</fullName>
    </submittedName>
</protein>
<feature type="transmembrane region" description="Helical" evidence="7">
    <location>
        <begin position="61"/>
        <end position="86"/>
    </location>
</feature>
<keyword evidence="4 7" id="KW-1133">Transmembrane helix</keyword>
<feature type="transmembrane region" description="Helical" evidence="7">
    <location>
        <begin position="25"/>
        <end position="49"/>
    </location>
</feature>
<feature type="transmembrane region" description="Helical" evidence="7">
    <location>
        <begin position="319"/>
        <end position="337"/>
    </location>
</feature>
<keyword evidence="2" id="KW-1003">Cell membrane</keyword>
<feature type="transmembrane region" description="Helical" evidence="7">
    <location>
        <begin position="296"/>
        <end position="313"/>
    </location>
</feature>
<dbReference type="InterPro" id="IPR011701">
    <property type="entry name" value="MFS"/>
</dbReference>
<comment type="caution">
    <text evidence="9">The sequence shown here is derived from an EMBL/GenBank/DDBJ whole genome shotgun (WGS) entry which is preliminary data.</text>
</comment>
<dbReference type="RefSeq" id="WP_185085517.1">
    <property type="nucleotide sequence ID" value="NZ_JACHJB010000002.1"/>
</dbReference>
<dbReference type="Gene3D" id="1.20.1250.20">
    <property type="entry name" value="MFS general substrate transporter like domains"/>
    <property type="match status" value="2"/>
</dbReference>
<evidence type="ECO:0000313" key="9">
    <source>
        <dbReference type="EMBL" id="MBB6347605.1"/>
    </source>
</evidence>
<dbReference type="CDD" id="cd17324">
    <property type="entry name" value="MFS_NepI_like"/>
    <property type="match status" value="1"/>
</dbReference>
<comment type="subcellular location">
    <subcellularLocation>
        <location evidence="1">Cell membrane</location>
        <topology evidence="1">Multi-pass membrane protein</topology>
    </subcellularLocation>
</comment>
<evidence type="ECO:0000256" key="2">
    <source>
        <dbReference type="ARBA" id="ARBA00022475"/>
    </source>
</evidence>
<dbReference type="InterPro" id="IPR050189">
    <property type="entry name" value="MFS_Efflux_Transporters"/>
</dbReference>
<dbReference type="AlphaFoldDB" id="A0A7X0C300"/>
<evidence type="ECO:0000313" key="10">
    <source>
        <dbReference type="Proteomes" id="UP000583800"/>
    </source>
</evidence>
<feature type="transmembrane region" description="Helical" evidence="7">
    <location>
        <begin position="151"/>
        <end position="173"/>
    </location>
</feature>
<feature type="transmembrane region" description="Helical" evidence="7">
    <location>
        <begin position="93"/>
        <end position="114"/>
    </location>
</feature>
<dbReference type="PANTHER" id="PTHR43124">
    <property type="entry name" value="PURINE EFFLUX PUMP PBUE"/>
    <property type="match status" value="1"/>
</dbReference>
<accession>A0A7X0C300</accession>
<sequence>MRDDRAGTAVREPTARAPERERCGWAPVAALAMGTFAIGTDMFVVAGILGDIAADLGVTTGAAGVVVTVFALAYAIGTVLLGALLGSWPPRRVLVGSAALFGLLAVLSAAAPALPALLAARVLGALAASVYVPAAGAAAVAAVPAGRRGRALGVVLAGTSAAMVAGAPLGVLLASALSWRAAFGLVGVLAAVTVAGLLRTRAGAGPLARATVGERLRPLRSPAFAGALGVTFLVMTASFGMYTYLPLLLPATGPAGIGLFVGAFGAGGLVGSWWGGAAADRGGGRTGERGGPGGRGGVVAAVGLLGAGFVALPHLATTVAGALAVMAGWGVAAWAFVPAQQHRLLALAAEPGPLPLALNSSAVQLGAAAGALSGGVVVDTAGAGRLWPLAVACCGAGLAVHAFLARDTNRPGHEQAGHEQAGHEQAGHEQAGHEQEGRER</sequence>